<dbReference type="PANTHER" id="PTHR13683">
    <property type="entry name" value="ASPARTYL PROTEASES"/>
    <property type="match status" value="1"/>
</dbReference>
<gene>
    <name evidence="3" type="ORF">RJ641_013130</name>
</gene>
<keyword evidence="3" id="KW-0624">Polysaccharide degradation</keyword>
<comment type="caution">
    <text evidence="3">The sequence shown here is derived from an EMBL/GenBank/DDBJ whole genome shotgun (WGS) entry which is preliminary data.</text>
</comment>
<reference evidence="3 4" key="1">
    <citation type="submission" date="2023-12" db="EMBL/GenBank/DDBJ databases">
        <title>A high-quality genome assembly for Dillenia turbinata (Dilleniales).</title>
        <authorList>
            <person name="Chanderbali A."/>
        </authorList>
    </citation>
    <scope>NUCLEOTIDE SEQUENCE [LARGE SCALE GENOMIC DNA]</scope>
    <source>
        <strain evidence="3">LSX21</strain>
        <tissue evidence="3">Leaf</tissue>
    </source>
</reference>
<comment type="similarity">
    <text evidence="1">Belongs to the peptidase A1 family.</text>
</comment>
<accession>A0AAN8ZPR1</accession>
<keyword evidence="4" id="KW-1185">Reference proteome</keyword>
<dbReference type="Gene3D" id="2.40.70.10">
    <property type="entry name" value="Acid Proteases"/>
    <property type="match status" value="1"/>
</dbReference>
<keyword evidence="3" id="KW-0378">Hydrolase</keyword>
<dbReference type="InterPro" id="IPR021109">
    <property type="entry name" value="Peptidase_aspartic_dom_sf"/>
</dbReference>
<dbReference type="SUPFAM" id="SSF50630">
    <property type="entry name" value="Acid proteases"/>
    <property type="match status" value="2"/>
</dbReference>
<dbReference type="GO" id="GO:0006508">
    <property type="term" value="P:proteolysis"/>
    <property type="evidence" value="ECO:0007669"/>
    <property type="project" value="InterPro"/>
</dbReference>
<dbReference type="Pfam" id="PF14543">
    <property type="entry name" value="TAXi_N"/>
    <property type="match status" value="1"/>
</dbReference>
<dbReference type="GO" id="GO:0016798">
    <property type="term" value="F:hydrolase activity, acting on glycosyl bonds"/>
    <property type="evidence" value="ECO:0007669"/>
    <property type="project" value="UniProtKB-KW"/>
</dbReference>
<feature type="domain" description="Xylanase inhibitor N-terminal" evidence="2">
    <location>
        <begin position="24"/>
        <end position="114"/>
    </location>
</feature>
<dbReference type="AlphaFoldDB" id="A0AAN8ZPR1"/>
<dbReference type="EMBL" id="JBAMMX010000002">
    <property type="protein sequence ID" value="KAK6945586.1"/>
    <property type="molecule type" value="Genomic_DNA"/>
</dbReference>
<dbReference type="InterPro" id="IPR032861">
    <property type="entry name" value="TAXi_N"/>
</dbReference>
<sequence>MESVVFSTNSNSEILLFMTAIRENGAATELSMLIDTSTDLTWVTCNPCDNCPKSIGLGIQLNCYDPTSSSAASLVHCLSDTCASLIQSGSSGCSVQSNQCIYYHLEYEDGSRTSACAQLGCGGIRMVLYQKELSGSTPPDSDMLVQGGKGNTVPIETLLLFINVVFGFRLYFAKVKLGSAATELSDTSSDMINPKAVAILCRVIDVFTILTIKIEIEHRSNTVPIETLLLFINAIDIGTDLTWVTCNPCNNCPKSTRLGIQQNSYDPLKLNDNFLLSFSTHQDGKLTSNDAAVHRIWHLDRRKISPVSQRLSQGIAPIAVSHCFNGMAWVGVYLFSDRCGSQASFKLCLTLHSMFSF</sequence>
<proteinExistence type="inferred from homology"/>
<keyword evidence="3" id="KW-0326">Glycosidase</keyword>
<organism evidence="3 4">
    <name type="scientific">Dillenia turbinata</name>
    <dbReference type="NCBI Taxonomy" id="194707"/>
    <lineage>
        <taxon>Eukaryota</taxon>
        <taxon>Viridiplantae</taxon>
        <taxon>Streptophyta</taxon>
        <taxon>Embryophyta</taxon>
        <taxon>Tracheophyta</taxon>
        <taxon>Spermatophyta</taxon>
        <taxon>Magnoliopsida</taxon>
        <taxon>eudicotyledons</taxon>
        <taxon>Gunneridae</taxon>
        <taxon>Pentapetalae</taxon>
        <taxon>Dilleniales</taxon>
        <taxon>Dilleniaceae</taxon>
        <taxon>Dillenia</taxon>
    </lineage>
</organism>
<evidence type="ECO:0000313" key="4">
    <source>
        <dbReference type="Proteomes" id="UP001370490"/>
    </source>
</evidence>
<evidence type="ECO:0000313" key="3">
    <source>
        <dbReference type="EMBL" id="KAK6945586.1"/>
    </source>
</evidence>
<evidence type="ECO:0000259" key="2">
    <source>
        <dbReference type="Pfam" id="PF14543"/>
    </source>
</evidence>
<dbReference type="InterPro" id="IPR001461">
    <property type="entry name" value="Aspartic_peptidase_A1"/>
</dbReference>
<dbReference type="GO" id="GO:0004190">
    <property type="term" value="F:aspartic-type endopeptidase activity"/>
    <property type="evidence" value="ECO:0007669"/>
    <property type="project" value="InterPro"/>
</dbReference>
<keyword evidence="3" id="KW-0858">Xylan degradation</keyword>
<dbReference type="PANTHER" id="PTHR13683:SF875">
    <property type="entry name" value="EUKARYOTIC ASPARTYL PROTEASE FAMILY PROTEIN"/>
    <property type="match status" value="1"/>
</dbReference>
<evidence type="ECO:0000256" key="1">
    <source>
        <dbReference type="ARBA" id="ARBA00007447"/>
    </source>
</evidence>
<dbReference type="Proteomes" id="UP001370490">
    <property type="component" value="Unassembled WGS sequence"/>
</dbReference>
<name>A0AAN8ZPR1_9MAGN</name>
<dbReference type="GO" id="GO:0045493">
    <property type="term" value="P:xylan catabolic process"/>
    <property type="evidence" value="ECO:0007669"/>
    <property type="project" value="UniProtKB-KW"/>
</dbReference>
<protein>
    <submittedName>
        <fullName evidence="3">Xylanase inhibitor, N-terminal</fullName>
    </submittedName>
</protein>
<keyword evidence="3" id="KW-0119">Carbohydrate metabolism</keyword>